<protein>
    <submittedName>
        <fullName evidence="3">Uncharacterized protein</fullName>
    </submittedName>
</protein>
<feature type="region of interest" description="Disordered" evidence="1">
    <location>
        <begin position="63"/>
        <end position="86"/>
    </location>
</feature>
<evidence type="ECO:0000256" key="2">
    <source>
        <dbReference type="SAM" id="SignalP"/>
    </source>
</evidence>
<feature type="signal peptide" evidence="2">
    <location>
        <begin position="1"/>
        <end position="19"/>
    </location>
</feature>
<feature type="chain" id="PRO_5047346851" evidence="2">
    <location>
        <begin position="20"/>
        <end position="229"/>
    </location>
</feature>
<accession>A0ABX0KS25</accession>
<reference evidence="3 4" key="1">
    <citation type="submission" date="2020-03" db="EMBL/GenBank/DDBJ databases">
        <title>Draft genome sequence of environmentally isolated violet-colored cultures.</title>
        <authorList>
            <person name="Wilson H.S."/>
        </authorList>
    </citation>
    <scope>NUCLEOTIDE SEQUENCE [LARGE SCALE GENOMIC DNA]</scope>
    <source>
        <strain evidence="3 4">HSC-16F04</strain>
    </source>
</reference>
<dbReference type="RefSeq" id="WP_166821282.1">
    <property type="nucleotide sequence ID" value="NZ_JAAOLX010000001.1"/>
</dbReference>
<comment type="caution">
    <text evidence="3">The sequence shown here is derived from an EMBL/GenBank/DDBJ whole genome shotgun (WGS) entry which is preliminary data.</text>
</comment>
<gene>
    <name evidence="3" type="ORF">HA050_01760</name>
</gene>
<keyword evidence="4" id="KW-1185">Reference proteome</keyword>
<name>A0ABX0KS25_9NEIS</name>
<organism evidence="3 4">
    <name type="scientific">Iodobacter violaceini</name>
    <dbReference type="NCBI Taxonomy" id="3044271"/>
    <lineage>
        <taxon>Bacteria</taxon>
        <taxon>Pseudomonadati</taxon>
        <taxon>Pseudomonadota</taxon>
        <taxon>Betaproteobacteria</taxon>
        <taxon>Neisseriales</taxon>
        <taxon>Chitinibacteraceae</taxon>
        <taxon>Iodobacter</taxon>
    </lineage>
</organism>
<sequence length="229" mass="25951">MKHLFSALIIAAATFSAHAAASPDIAALVTYETRMVSTEGVTKTTRFQETWLRTPRRIWSERLVPQNALPETRGQENNPKGHEGHSHSINFALAGKSVELGDKGEVKLHFIDRKMRQVIEMGATDFREMGFDGQWESAAYMLDRQQLKTMDKRGIPAAAGEVWLETRKNGMYTLVLWSEKLQLPRLIETGKEDGGSWSRITVEPQAMPKAMPWPDTAGYRQRDYMDLLD</sequence>
<evidence type="ECO:0000313" key="3">
    <source>
        <dbReference type="EMBL" id="NHQ84839.1"/>
    </source>
</evidence>
<evidence type="ECO:0000313" key="4">
    <source>
        <dbReference type="Proteomes" id="UP000712570"/>
    </source>
</evidence>
<evidence type="ECO:0000256" key="1">
    <source>
        <dbReference type="SAM" id="MobiDB-lite"/>
    </source>
</evidence>
<dbReference type="Proteomes" id="UP000712570">
    <property type="component" value="Unassembled WGS sequence"/>
</dbReference>
<keyword evidence="2" id="KW-0732">Signal</keyword>
<dbReference type="EMBL" id="JAAOLX010000001">
    <property type="protein sequence ID" value="NHQ84839.1"/>
    <property type="molecule type" value="Genomic_DNA"/>
</dbReference>
<proteinExistence type="predicted"/>